<dbReference type="Proteomes" id="UP000030021">
    <property type="component" value="Unassembled WGS sequence"/>
</dbReference>
<dbReference type="RefSeq" id="WP_037270533.1">
    <property type="nucleotide sequence ID" value="NZ_KN293977.1"/>
</dbReference>
<dbReference type="PATRIC" id="fig|1288298.3.peg.986"/>
<evidence type="ECO:0000313" key="3">
    <source>
        <dbReference type="EMBL" id="KGM89007.1"/>
    </source>
</evidence>
<dbReference type="PRINTS" id="PR00313">
    <property type="entry name" value="CABNDNGRPT"/>
</dbReference>
<reference evidence="3 4" key="1">
    <citation type="submission" date="2013-01" db="EMBL/GenBank/DDBJ databases">
        <authorList>
            <person name="Fiebig A."/>
            <person name="Goeker M."/>
            <person name="Klenk H.-P.P."/>
        </authorList>
    </citation>
    <scope>NUCLEOTIDE SEQUENCE [LARGE SCALE GENOMIC DNA]</scope>
    <source>
        <strain evidence="3 4">DSM 17069</strain>
    </source>
</reference>
<dbReference type="SUPFAM" id="SSF51120">
    <property type="entry name" value="beta-Roll"/>
    <property type="match status" value="1"/>
</dbReference>
<comment type="caution">
    <text evidence="3">The sequence shown here is derived from an EMBL/GenBank/DDBJ whole genome shotgun (WGS) entry which is preliminary data.</text>
</comment>
<name>A0A0A0HMF7_9RHOB</name>
<dbReference type="HOGENOM" id="CLU_572212_0_0_5"/>
<dbReference type="AlphaFoldDB" id="A0A0A0HMF7"/>
<feature type="chain" id="PRO_5001970154" description="Hemolysin-type calcium-binding repeat (2 copies)" evidence="2">
    <location>
        <begin position="20"/>
        <end position="477"/>
    </location>
</feature>
<feature type="compositionally biased region" description="Acidic residues" evidence="1">
    <location>
        <begin position="21"/>
        <end position="40"/>
    </location>
</feature>
<evidence type="ECO:0000313" key="4">
    <source>
        <dbReference type="Proteomes" id="UP000030021"/>
    </source>
</evidence>
<accession>A0A0A0HMF7</accession>
<evidence type="ECO:0000256" key="1">
    <source>
        <dbReference type="SAM" id="MobiDB-lite"/>
    </source>
</evidence>
<dbReference type="EMBL" id="AONH01000004">
    <property type="protein sequence ID" value="KGM89007.1"/>
    <property type="molecule type" value="Genomic_DNA"/>
</dbReference>
<protein>
    <recommendedName>
        <fullName evidence="5">Hemolysin-type calcium-binding repeat (2 copies)</fullName>
    </recommendedName>
</protein>
<proteinExistence type="predicted"/>
<evidence type="ECO:0008006" key="5">
    <source>
        <dbReference type="Google" id="ProtNLM"/>
    </source>
</evidence>
<dbReference type="eggNOG" id="ENOG502ZVXD">
    <property type="taxonomic scope" value="Bacteria"/>
</dbReference>
<keyword evidence="2" id="KW-0732">Signal</keyword>
<dbReference type="OrthoDB" id="7741578at2"/>
<sequence>MLGLLLAAMGVLGASLVLSDQNDDDNVSNEGPPDEDDVGEELPPITLPEEPDEEPVVDGPRQFGTVSISSGPDDQVATPFDDVIAIDSGFARNPSGAGLVPVFNSVDAGAGNDRLYVSGGTGIGGEGDDTISLFEGESLIQFFGTEFEDLPGVQPVALGGDGNDLIETFVGGDGVIDAGEGNDTVDVYSDRSEDGVDVTLGDGDDLIRYFSSRSPSGVIAQLHDFNPAEDRIEIVRDIAEGSVLGEMTGFDVTITPGTGEEPSVLAITVTHADPALPPEVYRYFADGLDATQADEIRIGFVDDLGEENGTPIEPLRDGSDLVFSLRSADLATLSAQTFDVSGQDGNSLADITRVVLNIDETIEGTFEVHDSRLFIRTSGSGDGISSHFRHVVFSPAELDGATVTEVKLADAPFTFLSIDGPAGPGGNGLLDLPQFLAPNVEVVRLFRGEVVEDLFNPENERNTVNDIEIVINRVALS</sequence>
<gene>
    <name evidence="3" type="ORF">rosmuc_00973</name>
</gene>
<dbReference type="Gene3D" id="2.160.20.160">
    <property type="match status" value="1"/>
</dbReference>
<evidence type="ECO:0000256" key="2">
    <source>
        <dbReference type="SAM" id="SignalP"/>
    </source>
</evidence>
<dbReference type="InterPro" id="IPR011049">
    <property type="entry name" value="Serralysin-like_metalloprot_C"/>
</dbReference>
<feature type="region of interest" description="Disordered" evidence="1">
    <location>
        <begin position="20"/>
        <end position="57"/>
    </location>
</feature>
<organism evidence="3 4">
    <name type="scientific">Roseovarius mucosus DSM 17069</name>
    <dbReference type="NCBI Taxonomy" id="1288298"/>
    <lineage>
        <taxon>Bacteria</taxon>
        <taxon>Pseudomonadati</taxon>
        <taxon>Pseudomonadota</taxon>
        <taxon>Alphaproteobacteria</taxon>
        <taxon>Rhodobacterales</taxon>
        <taxon>Roseobacteraceae</taxon>
        <taxon>Roseovarius</taxon>
    </lineage>
</organism>
<feature type="signal peptide" evidence="2">
    <location>
        <begin position="1"/>
        <end position="19"/>
    </location>
</feature>